<name>A0A7S4EA38_9STRA</name>
<sequence length="319" mass="37506">MTLPPITPHTTTMQPAMPTFATHFRERVGGVHRKRNKLARRHLGAARLGIAKEHARDVKLRLRADRDEVLRRRRAELKDMERRRKKIDVQRKEMEERTRHMRLMRHKVETADLTTRWHGVGGAEVPRRDLRTMRRARRVPEHNAFSTVLERDRMAEAALAEKSAGVCMNRRLFSIQQSEEIDRRTETAYRDHRHLVDENQSRARVHVKAPCPRFEQKRVLDTNDEIAVTLEAEKWLAVHKNRDKIIAKLERRDLKSRCKARDDMDRFWDSTSERLAKLPPPVKIIPKGSAWQRLPQNRLPEWSIDTTVFLGAQPPVTSL</sequence>
<keyword evidence="4" id="KW-1185">Reference proteome</keyword>
<reference evidence="2" key="1">
    <citation type="submission" date="2021-01" db="EMBL/GenBank/DDBJ databases">
        <authorList>
            <person name="Corre E."/>
            <person name="Pelletier E."/>
            <person name="Niang G."/>
            <person name="Scheremetjew M."/>
            <person name="Finn R."/>
            <person name="Kale V."/>
            <person name="Holt S."/>
            <person name="Cochrane G."/>
            <person name="Meng A."/>
            <person name="Brown T."/>
            <person name="Cohen L."/>
        </authorList>
    </citation>
    <scope>NUCLEOTIDE SEQUENCE</scope>
    <source>
        <strain evidence="2">CCMP1756</strain>
    </source>
</reference>
<dbReference type="AlphaFoldDB" id="A0A7S4EA38"/>
<dbReference type="EMBL" id="HBIW01017098">
    <property type="protein sequence ID" value="CAE0699307.1"/>
    <property type="molecule type" value="Transcribed_RNA"/>
</dbReference>
<feature type="coiled-coil region" evidence="1">
    <location>
        <begin position="70"/>
        <end position="97"/>
    </location>
</feature>
<organism evidence="2">
    <name type="scientific">Pelagomonas calceolata</name>
    <dbReference type="NCBI Taxonomy" id="35677"/>
    <lineage>
        <taxon>Eukaryota</taxon>
        <taxon>Sar</taxon>
        <taxon>Stramenopiles</taxon>
        <taxon>Ochrophyta</taxon>
        <taxon>Pelagophyceae</taxon>
        <taxon>Pelagomonadales</taxon>
        <taxon>Pelagomonadaceae</taxon>
        <taxon>Pelagomonas</taxon>
    </lineage>
</organism>
<gene>
    <name evidence="2" type="ORF">PCAL00307_LOCUS14743</name>
    <name evidence="3" type="ORF">PECAL_2P09980</name>
</gene>
<proteinExistence type="predicted"/>
<reference evidence="3" key="2">
    <citation type="submission" date="2021-11" db="EMBL/GenBank/DDBJ databases">
        <authorList>
            <consortium name="Genoscope - CEA"/>
            <person name="William W."/>
        </authorList>
    </citation>
    <scope>NUCLEOTIDE SEQUENCE</scope>
</reference>
<protein>
    <submittedName>
        <fullName evidence="2">Uncharacterized protein</fullName>
    </submittedName>
</protein>
<evidence type="ECO:0000313" key="3">
    <source>
        <dbReference type="EMBL" id="CAH0367952.1"/>
    </source>
</evidence>
<accession>A0A7S4EA38</accession>
<evidence type="ECO:0000313" key="4">
    <source>
        <dbReference type="Proteomes" id="UP000789595"/>
    </source>
</evidence>
<dbReference type="EMBL" id="CAKKNE010000002">
    <property type="protein sequence ID" value="CAH0367952.1"/>
    <property type="molecule type" value="Genomic_DNA"/>
</dbReference>
<keyword evidence="1" id="KW-0175">Coiled coil</keyword>
<dbReference type="Proteomes" id="UP000789595">
    <property type="component" value="Unassembled WGS sequence"/>
</dbReference>
<evidence type="ECO:0000256" key="1">
    <source>
        <dbReference type="SAM" id="Coils"/>
    </source>
</evidence>
<evidence type="ECO:0000313" key="2">
    <source>
        <dbReference type="EMBL" id="CAE0699307.1"/>
    </source>
</evidence>